<feature type="transmembrane region" description="Helical" evidence="6">
    <location>
        <begin position="12"/>
        <end position="32"/>
    </location>
</feature>
<gene>
    <name evidence="7" type="ORF">HMPREF1071_02697</name>
</gene>
<name>I8YI60_9BACE</name>
<feature type="transmembrane region" description="Helical" evidence="6">
    <location>
        <begin position="125"/>
        <end position="146"/>
    </location>
</feature>
<dbReference type="RefSeq" id="WP_007480580.1">
    <property type="nucleotide sequence ID" value="NZ_JH724308.1"/>
</dbReference>
<feature type="transmembrane region" description="Helical" evidence="6">
    <location>
        <begin position="87"/>
        <end position="113"/>
    </location>
</feature>
<keyword evidence="2" id="KW-1003">Cell membrane</keyword>
<feature type="transmembrane region" description="Helical" evidence="6">
    <location>
        <begin position="347"/>
        <end position="369"/>
    </location>
</feature>
<feature type="transmembrane region" description="Helical" evidence="6">
    <location>
        <begin position="404"/>
        <end position="425"/>
    </location>
</feature>
<proteinExistence type="predicted"/>
<feature type="transmembrane region" description="Helical" evidence="6">
    <location>
        <begin position="304"/>
        <end position="327"/>
    </location>
</feature>
<evidence type="ECO:0000256" key="5">
    <source>
        <dbReference type="ARBA" id="ARBA00023136"/>
    </source>
</evidence>
<evidence type="ECO:0000256" key="2">
    <source>
        <dbReference type="ARBA" id="ARBA00022475"/>
    </source>
</evidence>
<comment type="subcellular location">
    <subcellularLocation>
        <location evidence="1">Cell membrane</location>
        <topology evidence="1">Multi-pass membrane protein</topology>
    </subcellularLocation>
</comment>
<protein>
    <recommendedName>
        <fullName evidence="9">Polysaccharide biosynthesis protein C-terminal domain-containing protein</fullName>
    </recommendedName>
</protein>
<organism evidence="7 8">
    <name type="scientific">Bacteroides salyersiae CL02T12C01</name>
    <dbReference type="NCBI Taxonomy" id="997887"/>
    <lineage>
        <taxon>Bacteria</taxon>
        <taxon>Pseudomonadati</taxon>
        <taxon>Bacteroidota</taxon>
        <taxon>Bacteroidia</taxon>
        <taxon>Bacteroidales</taxon>
        <taxon>Bacteroidaceae</taxon>
        <taxon>Bacteroides</taxon>
    </lineage>
</organism>
<dbReference type="OrthoDB" id="5365632at2"/>
<accession>I8YI60</accession>
<keyword evidence="8" id="KW-1185">Reference proteome</keyword>
<dbReference type="GeneID" id="93116902"/>
<dbReference type="GO" id="GO:0005886">
    <property type="term" value="C:plasma membrane"/>
    <property type="evidence" value="ECO:0007669"/>
    <property type="project" value="UniProtKB-SubCell"/>
</dbReference>
<evidence type="ECO:0008006" key="9">
    <source>
        <dbReference type="Google" id="ProtNLM"/>
    </source>
</evidence>
<feature type="transmembrane region" description="Helical" evidence="6">
    <location>
        <begin position="228"/>
        <end position="246"/>
    </location>
</feature>
<feature type="transmembrane region" description="Helical" evidence="6">
    <location>
        <begin position="381"/>
        <end position="398"/>
    </location>
</feature>
<feature type="transmembrane region" description="Helical" evidence="6">
    <location>
        <begin position="187"/>
        <end position="208"/>
    </location>
</feature>
<feature type="transmembrane region" description="Helical" evidence="6">
    <location>
        <begin position="252"/>
        <end position="271"/>
    </location>
</feature>
<comment type="caution">
    <text evidence="7">The sequence shown here is derived from an EMBL/GenBank/DDBJ whole genome shotgun (WGS) entry which is preliminary data.</text>
</comment>
<evidence type="ECO:0000256" key="1">
    <source>
        <dbReference type="ARBA" id="ARBA00004651"/>
    </source>
</evidence>
<keyword evidence="3 6" id="KW-0812">Transmembrane</keyword>
<dbReference type="PANTHER" id="PTHR30250:SF26">
    <property type="entry name" value="PSMA PROTEIN"/>
    <property type="match status" value="1"/>
</dbReference>
<keyword evidence="4 6" id="KW-1133">Transmembrane helix</keyword>
<evidence type="ECO:0000256" key="6">
    <source>
        <dbReference type="SAM" id="Phobius"/>
    </source>
</evidence>
<dbReference type="PATRIC" id="fig|997887.3.peg.2804"/>
<dbReference type="EMBL" id="AGXV01000032">
    <property type="protein sequence ID" value="EIY62077.1"/>
    <property type="molecule type" value="Genomic_DNA"/>
</dbReference>
<feature type="transmembrane region" description="Helical" evidence="6">
    <location>
        <begin position="469"/>
        <end position="489"/>
    </location>
</feature>
<reference evidence="7 8" key="1">
    <citation type="submission" date="2012-02" db="EMBL/GenBank/DDBJ databases">
        <title>The Genome Sequence of Bacteroides salyersiae CL02T12C01.</title>
        <authorList>
            <consortium name="The Broad Institute Genome Sequencing Platform"/>
            <person name="Earl A."/>
            <person name="Ward D."/>
            <person name="Feldgarden M."/>
            <person name="Gevers D."/>
            <person name="Zitomersky N.L."/>
            <person name="Coyne M.J."/>
            <person name="Comstock L.E."/>
            <person name="Young S.K."/>
            <person name="Zeng Q."/>
            <person name="Gargeya S."/>
            <person name="Fitzgerald M."/>
            <person name="Haas B."/>
            <person name="Abouelleil A."/>
            <person name="Alvarado L."/>
            <person name="Arachchi H.M."/>
            <person name="Berlin A."/>
            <person name="Chapman S.B."/>
            <person name="Gearin G."/>
            <person name="Goldberg J."/>
            <person name="Griggs A."/>
            <person name="Gujja S."/>
            <person name="Hansen M."/>
            <person name="Heiman D."/>
            <person name="Howarth C."/>
            <person name="Larimer J."/>
            <person name="Lui A."/>
            <person name="MacDonald P.J.P."/>
            <person name="McCowen C."/>
            <person name="Montmayeur A."/>
            <person name="Murphy C."/>
            <person name="Neiman D."/>
            <person name="Pearson M."/>
            <person name="Priest M."/>
            <person name="Roberts A."/>
            <person name="Saif S."/>
            <person name="Shea T."/>
            <person name="Sisk P."/>
            <person name="Stolte C."/>
            <person name="Sykes S."/>
            <person name="Wortman J."/>
            <person name="Nusbaum C."/>
            <person name="Birren B."/>
        </authorList>
    </citation>
    <scope>NUCLEOTIDE SEQUENCE [LARGE SCALE GENOMIC DNA]</scope>
    <source>
        <strain evidence="7 8">CL02T12C01</strain>
    </source>
</reference>
<sequence>MSDNSANKRIAINAAVLYIKLIITIVVNFTVARLVLDAIGASDYGLYNVVGGIVAMLNILGSSMVATSYRYMAVEIGKGSEGNPNKVYNTIFIIHAAIAVLLLLIGETLGIFYVENYLNVDSEKIPDALFVLHLSLLTTAFAVIAVPMHGLIIAREKFLFTSVVEILSVLMKLGFITALMFMTGNRLRIYAVMLAIIQLASPVAYQIYCTIKDREVVIWNFNHNKEDYKGVIGFAWWMFVGTTAVMGRTQGAAMIINLFFGTILNAAFGLANQVNSAVVQFTSTLRQAAIPQIMKNQNGNEKRSLSLVYAMSRYSYLAMNIMAIPLLFCMEDVLDLWLGKNIPEYTIIFVIFMLINGMVSNLGAGFDASIQATGKVKKNQMGYSLIGLSLLPIIFILYKLGCPPYINVIVMVLLTIATLVFQIYIMKELTSFSISEYIKQTLIPSLSSTAAVVLMLLPIRYFFPHTMVATFLFLGVSVVFTVLTIFYFGMNKNEQTIIKNLIRTKVLKKVPIQNKVNN</sequence>
<evidence type="ECO:0000313" key="8">
    <source>
        <dbReference type="Proteomes" id="UP000005150"/>
    </source>
</evidence>
<dbReference type="HOGENOM" id="CLU_040798_1_0_10"/>
<evidence type="ECO:0000313" key="7">
    <source>
        <dbReference type="EMBL" id="EIY62077.1"/>
    </source>
</evidence>
<keyword evidence="5 6" id="KW-0472">Membrane</keyword>
<evidence type="ECO:0000256" key="4">
    <source>
        <dbReference type="ARBA" id="ARBA00022989"/>
    </source>
</evidence>
<evidence type="ECO:0000256" key="3">
    <source>
        <dbReference type="ARBA" id="ARBA00022692"/>
    </source>
</evidence>
<feature type="transmembrane region" description="Helical" evidence="6">
    <location>
        <begin position="158"/>
        <end position="181"/>
    </location>
</feature>
<feature type="transmembrane region" description="Helical" evidence="6">
    <location>
        <begin position="446"/>
        <end position="463"/>
    </location>
</feature>
<dbReference type="PANTHER" id="PTHR30250">
    <property type="entry name" value="PST FAMILY PREDICTED COLANIC ACID TRANSPORTER"/>
    <property type="match status" value="1"/>
</dbReference>
<dbReference type="Proteomes" id="UP000005150">
    <property type="component" value="Unassembled WGS sequence"/>
</dbReference>
<feature type="transmembrane region" description="Helical" evidence="6">
    <location>
        <begin position="44"/>
        <end position="66"/>
    </location>
</feature>
<dbReference type="AlphaFoldDB" id="I8YI60"/>
<dbReference type="InterPro" id="IPR050833">
    <property type="entry name" value="Poly_Biosynth_Transport"/>
</dbReference>